<dbReference type="Proteomes" id="UP001189429">
    <property type="component" value="Unassembled WGS sequence"/>
</dbReference>
<dbReference type="Gene3D" id="2.20.100.10">
    <property type="entry name" value="Thrombospondin type-1 (TSP1) repeat"/>
    <property type="match status" value="2"/>
</dbReference>
<keyword evidence="3" id="KW-0732">Signal</keyword>
<comment type="caution">
    <text evidence="9">The sequence shown here is derived from an EMBL/GenBank/DDBJ whole genome shotgun (WGS) entry which is preliminary data.</text>
</comment>
<proteinExistence type="predicted"/>
<evidence type="ECO:0000313" key="9">
    <source>
        <dbReference type="EMBL" id="CAK0894227.1"/>
    </source>
</evidence>
<comment type="subcellular location">
    <subcellularLocation>
        <location evidence="1">Secreted</location>
    </subcellularLocation>
</comment>
<dbReference type="InterPro" id="IPR036383">
    <property type="entry name" value="TSP1_rpt_sf"/>
</dbReference>
<evidence type="ECO:0000256" key="2">
    <source>
        <dbReference type="ARBA" id="ARBA00022525"/>
    </source>
</evidence>
<accession>A0ABN9X638</accession>
<name>A0ABN9X638_9DINO</name>
<dbReference type="PROSITE" id="PS50092">
    <property type="entry name" value="TSP1"/>
    <property type="match status" value="2"/>
</dbReference>
<keyword evidence="5" id="KW-1015">Disulfide bond</keyword>
<evidence type="ECO:0000256" key="5">
    <source>
        <dbReference type="ARBA" id="ARBA00023157"/>
    </source>
</evidence>
<dbReference type="Pfam" id="PF19028">
    <property type="entry name" value="TSP1_spondin"/>
    <property type="match status" value="1"/>
</dbReference>
<dbReference type="SUPFAM" id="SSF82895">
    <property type="entry name" value="TSP-1 type 1 repeat"/>
    <property type="match status" value="2"/>
</dbReference>
<keyword evidence="10" id="KW-1185">Reference proteome</keyword>
<evidence type="ECO:0000256" key="6">
    <source>
        <dbReference type="ARBA" id="ARBA00023180"/>
    </source>
</evidence>
<keyword evidence="4" id="KW-0204">Cytolysis</keyword>
<dbReference type="Pfam" id="PF00090">
    <property type="entry name" value="TSP_1"/>
    <property type="match status" value="2"/>
</dbReference>
<keyword evidence="2" id="KW-0964">Secreted</keyword>
<keyword evidence="6" id="KW-0325">Glycoprotein</keyword>
<feature type="domain" description="Spondin-like TSP1" evidence="8">
    <location>
        <begin position="181"/>
        <end position="230"/>
    </location>
</feature>
<dbReference type="EMBL" id="CAUYUJ010019863">
    <property type="protein sequence ID" value="CAK0894227.1"/>
    <property type="molecule type" value="Genomic_DNA"/>
</dbReference>
<evidence type="ECO:0000259" key="8">
    <source>
        <dbReference type="Pfam" id="PF19028"/>
    </source>
</evidence>
<dbReference type="InterPro" id="IPR000884">
    <property type="entry name" value="TSP1_rpt"/>
</dbReference>
<evidence type="ECO:0000256" key="4">
    <source>
        <dbReference type="ARBA" id="ARBA00022852"/>
    </source>
</evidence>
<feature type="region of interest" description="Disordered" evidence="7">
    <location>
        <begin position="1"/>
        <end position="20"/>
    </location>
</feature>
<dbReference type="PANTHER" id="PTHR45742">
    <property type="entry name" value="COMPLEMENT COMPONENT C6"/>
    <property type="match status" value="1"/>
</dbReference>
<dbReference type="PANTHER" id="PTHR45742:SF8">
    <property type="entry name" value="FLOCCULATION PROTEIN FLO11"/>
    <property type="match status" value="1"/>
</dbReference>
<protein>
    <recommendedName>
        <fullName evidence="8">Spondin-like TSP1 domain-containing protein</fullName>
    </recommendedName>
</protein>
<evidence type="ECO:0000256" key="7">
    <source>
        <dbReference type="SAM" id="MobiDB-lite"/>
    </source>
</evidence>
<sequence length="239" mass="25243">MKGWRPAQDDPGKLPVPLPVAGRSLEAELEGQRQLQTSRSVAHACDGYDLQWAQCRGLPECGECSPVDCEFGDWGEWEDGDGCIGLRFRDRSIKTPNNECGQPCEGSTTESRKHETSSCVPKDTDCGWSQWSEWTPCASEVDQATRSRSVERQATRSGSPCVGPVEQTRACGAGDRSPAPCSFSPWTAWSTCSATCGEGLHSRSRSIAVPARDGGAPCSDALLQTAACSGGGAAAGVAG</sequence>
<reference evidence="9" key="1">
    <citation type="submission" date="2023-10" db="EMBL/GenBank/DDBJ databases">
        <authorList>
            <person name="Chen Y."/>
            <person name="Shah S."/>
            <person name="Dougan E. K."/>
            <person name="Thang M."/>
            <person name="Chan C."/>
        </authorList>
    </citation>
    <scope>NUCLEOTIDE SEQUENCE [LARGE SCALE GENOMIC DNA]</scope>
</reference>
<evidence type="ECO:0000256" key="1">
    <source>
        <dbReference type="ARBA" id="ARBA00004613"/>
    </source>
</evidence>
<evidence type="ECO:0000313" key="10">
    <source>
        <dbReference type="Proteomes" id="UP001189429"/>
    </source>
</evidence>
<dbReference type="SMART" id="SM00209">
    <property type="entry name" value="TSP1"/>
    <property type="match status" value="3"/>
</dbReference>
<dbReference type="InterPro" id="IPR044004">
    <property type="entry name" value="TSP1_spondin_dom"/>
</dbReference>
<gene>
    <name evidence="9" type="ORF">PCOR1329_LOCUS73320</name>
</gene>
<organism evidence="9 10">
    <name type="scientific">Prorocentrum cordatum</name>
    <dbReference type="NCBI Taxonomy" id="2364126"/>
    <lineage>
        <taxon>Eukaryota</taxon>
        <taxon>Sar</taxon>
        <taxon>Alveolata</taxon>
        <taxon>Dinophyceae</taxon>
        <taxon>Prorocentrales</taxon>
        <taxon>Prorocentraceae</taxon>
        <taxon>Prorocentrum</taxon>
    </lineage>
</organism>
<evidence type="ECO:0000256" key="3">
    <source>
        <dbReference type="ARBA" id="ARBA00022729"/>
    </source>
</evidence>